<dbReference type="PANTHER" id="PTHR43756:SF1">
    <property type="entry name" value="3-PHENYLPROPIONATE_CINNAMIC ACID DIOXYGENASE SUBUNIT ALPHA"/>
    <property type="match status" value="1"/>
</dbReference>
<dbReference type="PRINTS" id="PR00090">
    <property type="entry name" value="RNGDIOXGNASE"/>
</dbReference>
<dbReference type="Gene3D" id="2.102.10.10">
    <property type="entry name" value="Rieske [2Fe-2S] iron-sulphur domain"/>
    <property type="match status" value="1"/>
</dbReference>
<dbReference type="InterPro" id="IPR001663">
    <property type="entry name" value="Rng_hydr_dOase-A"/>
</dbReference>
<proteinExistence type="inferred from homology"/>
<dbReference type="AlphaFoldDB" id="A0A2N3PSS0"/>
<dbReference type="Gene3D" id="3.90.380.10">
    <property type="entry name" value="Naphthalene 1,2-dioxygenase Alpha Subunit, Chain A, domain 1"/>
    <property type="match status" value="1"/>
</dbReference>
<evidence type="ECO:0000256" key="1">
    <source>
        <dbReference type="ARBA" id="ARBA00008751"/>
    </source>
</evidence>
<sequence>MSDRDIVWPAADFSRVPFAVYHDPAIYRREQERLFRGPTWNYLGLAAELAEPGDFLTTRLGETPILVTRAMDGRIHAFVNRCMHRGAQLRREPCGNAKSHICVYHQWSYGLDGSLRGVPFPKGVKGAGGLPADFDRGAIHLEELVVELHKGVIFGTFSRHAEPLADYLGPTVISELDRLFAKPIKILGYQRQRIAGNWKLYNDNVRDPNHGGLLHMFHATFGLYRLSQIGGAKMDARHRHNITYNQLGTDDAEAEGGYGDTDKVYQKGYRLQDMRMLQNRKEFPDPVTLVILSVFPNCVFQQIANSLCTRQIRTYGADEMELYWTYFGYQDDDPAMEDHRLRQSNLCGPGGYISMEDGEAVEIVHRTTLPERDGHARVEIGGKGPIADQPNLVSEVPIRGFYAYYCELMGFDVETVEGAAR</sequence>
<keyword evidence="6" id="KW-0411">Iron-sulfur</keyword>
<keyword evidence="5" id="KW-0408">Iron</keyword>
<dbReference type="PROSITE" id="PS51296">
    <property type="entry name" value="RIESKE"/>
    <property type="match status" value="1"/>
</dbReference>
<keyword evidence="9" id="KW-1185">Reference proteome</keyword>
<dbReference type="GO" id="GO:0051213">
    <property type="term" value="F:dioxygenase activity"/>
    <property type="evidence" value="ECO:0007669"/>
    <property type="project" value="UniProtKB-KW"/>
</dbReference>
<evidence type="ECO:0000313" key="8">
    <source>
        <dbReference type="EMBL" id="PKU23450.1"/>
    </source>
</evidence>
<dbReference type="GO" id="GO:0005506">
    <property type="term" value="F:iron ion binding"/>
    <property type="evidence" value="ECO:0007669"/>
    <property type="project" value="InterPro"/>
</dbReference>
<dbReference type="PANTHER" id="PTHR43756">
    <property type="entry name" value="CHOLINE MONOOXYGENASE, CHLOROPLASTIC"/>
    <property type="match status" value="1"/>
</dbReference>
<evidence type="ECO:0000313" key="9">
    <source>
        <dbReference type="Proteomes" id="UP000233293"/>
    </source>
</evidence>
<dbReference type="RefSeq" id="WP_101251720.1">
    <property type="nucleotide sequence ID" value="NZ_PIUM01000020.1"/>
</dbReference>
<dbReference type="Pfam" id="PF00355">
    <property type="entry name" value="Rieske"/>
    <property type="match status" value="1"/>
</dbReference>
<evidence type="ECO:0000256" key="4">
    <source>
        <dbReference type="ARBA" id="ARBA00023002"/>
    </source>
</evidence>
<protein>
    <submittedName>
        <fullName evidence="8">3-phenylpropionate dioxygenase</fullName>
    </submittedName>
</protein>
<keyword evidence="4" id="KW-0560">Oxidoreductase</keyword>
<dbReference type="InterPro" id="IPR015881">
    <property type="entry name" value="ARHD_Rieske_2Fe_2S"/>
</dbReference>
<dbReference type="OrthoDB" id="7456916at2"/>
<evidence type="ECO:0000256" key="5">
    <source>
        <dbReference type="ARBA" id="ARBA00023004"/>
    </source>
</evidence>
<reference evidence="9" key="1">
    <citation type="submission" date="2017-12" db="EMBL/GenBank/DDBJ databases">
        <title>Draft genome sequence of Telmatospirillum siberiense 26-4b1T, an acidotolerant peatland alphaproteobacterium potentially involved in sulfur cycling.</title>
        <authorList>
            <person name="Hausmann B."/>
            <person name="Pjevac P."/>
            <person name="Schreck K."/>
            <person name="Herbold C.W."/>
            <person name="Daims H."/>
            <person name="Wagner M."/>
            <person name="Pester M."/>
            <person name="Loy A."/>
        </authorList>
    </citation>
    <scope>NUCLEOTIDE SEQUENCE [LARGE SCALE GENOMIC DNA]</scope>
    <source>
        <strain evidence="9">26-4b1</strain>
    </source>
</reference>
<dbReference type="SUPFAM" id="SSF50022">
    <property type="entry name" value="ISP domain"/>
    <property type="match status" value="1"/>
</dbReference>
<dbReference type="Proteomes" id="UP000233293">
    <property type="component" value="Unassembled WGS sequence"/>
</dbReference>
<dbReference type="SUPFAM" id="SSF55961">
    <property type="entry name" value="Bet v1-like"/>
    <property type="match status" value="1"/>
</dbReference>
<dbReference type="InterPro" id="IPR036922">
    <property type="entry name" value="Rieske_2Fe-2S_sf"/>
</dbReference>
<name>A0A2N3PSS0_9PROT</name>
<keyword evidence="2" id="KW-0001">2Fe-2S</keyword>
<keyword evidence="8" id="KW-0223">Dioxygenase</keyword>
<dbReference type="GO" id="GO:0051537">
    <property type="term" value="F:2 iron, 2 sulfur cluster binding"/>
    <property type="evidence" value="ECO:0007669"/>
    <property type="project" value="UniProtKB-KW"/>
</dbReference>
<gene>
    <name evidence="8" type="ORF">CWS72_16460</name>
</gene>
<feature type="domain" description="Rieske" evidence="7">
    <location>
        <begin position="42"/>
        <end position="141"/>
    </location>
</feature>
<comment type="caution">
    <text evidence="8">The sequence shown here is derived from an EMBL/GenBank/DDBJ whole genome shotgun (WGS) entry which is preliminary data.</text>
</comment>
<evidence type="ECO:0000256" key="6">
    <source>
        <dbReference type="ARBA" id="ARBA00023014"/>
    </source>
</evidence>
<dbReference type="PROSITE" id="PS00570">
    <property type="entry name" value="RING_HYDROXYL_ALPHA"/>
    <property type="match status" value="1"/>
</dbReference>
<evidence type="ECO:0000256" key="3">
    <source>
        <dbReference type="ARBA" id="ARBA00022723"/>
    </source>
</evidence>
<dbReference type="EMBL" id="PIUM01000020">
    <property type="protein sequence ID" value="PKU23450.1"/>
    <property type="molecule type" value="Genomic_DNA"/>
</dbReference>
<evidence type="ECO:0000256" key="2">
    <source>
        <dbReference type="ARBA" id="ARBA00022714"/>
    </source>
</evidence>
<comment type="similarity">
    <text evidence="1">Belongs to the bacterial ring-hydroxylating dioxygenase alpha subunit family.</text>
</comment>
<keyword evidence="3" id="KW-0479">Metal-binding</keyword>
<accession>A0A2N3PSS0</accession>
<organism evidence="8 9">
    <name type="scientific">Telmatospirillum siberiense</name>
    <dbReference type="NCBI Taxonomy" id="382514"/>
    <lineage>
        <taxon>Bacteria</taxon>
        <taxon>Pseudomonadati</taxon>
        <taxon>Pseudomonadota</taxon>
        <taxon>Alphaproteobacteria</taxon>
        <taxon>Rhodospirillales</taxon>
        <taxon>Rhodospirillaceae</taxon>
        <taxon>Telmatospirillum</taxon>
    </lineage>
</organism>
<evidence type="ECO:0000259" key="7">
    <source>
        <dbReference type="PROSITE" id="PS51296"/>
    </source>
</evidence>
<dbReference type="InterPro" id="IPR017941">
    <property type="entry name" value="Rieske_2Fe-2S"/>
</dbReference>